<evidence type="ECO:0000256" key="2">
    <source>
        <dbReference type="ARBA" id="ARBA00007118"/>
    </source>
</evidence>
<dbReference type="RefSeq" id="WP_135402799.1">
    <property type="nucleotide sequence ID" value="NZ_SRME01000003.1"/>
</dbReference>
<evidence type="ECO:0000256" key="1">
    <source>
        <dbReference type="ARBA" id="ARBA00001917"/>
    </source>
</evidence>
<evidence type="ECO:0000256" key="3">
    <source>
        <dbReference type="ARBA" id="ARBA00022630"/>
    </source>
</evidence>
<feature type="domain" description="Putative nitroreductase TM1586" evidence="6">
    <location>
        <begin position="4"/>
        <end position="225"/>
    </location>
</feature>
<dbReference type="Gene3D" id="3.40.109.30">
    <property type="entry name" value="putative nitroreductase (tm1586), domain 2"/>
    <property type="match status" value="1"/>
</dbReference>
<dbReference type="Gene3D" id="3.40.109.10">
    <property type="entry name" value="NADH Oxidase"/>
    <property type="match status" value="1"/>
</dbReference>
<dbReference type="InterPro" id="IPR000415">
    <property type="entry name" value="Nitroreductase-like"/>
</dbReference>
<evidence type="ECO:0000313" key="8">
    <source>
        <dbReference type="Proteomes" id="UP000297288"/>
    </source>
</evidence>
<dbReference type="Proteomes" id="UP000297288">
    <property type="component" value="Unassembled WGS sequence"/>
</dbReference>
<evidence type="ECO:0000256" key="5">
    <source>
        <dbReference type="ARBA" id="ARBA00023002"/>
    </source>
</evidence>
<dbReference type="GO" id="GO:0016491">
    <property type="term" value="F:oxidoreductase activity"/>
    <property type="evidence" value="ECO:0007669"/>
    <property type="project" value="UniProtKB-KW"/>
</dbReference>
<keyword evidence="4" id="KW-0288">FMN</keyword>
<dbReference type="Pfam" id="PF14512">
    <property type="entry name" value="TM1586_NiRdase"/>
    <property type="match status" value="1"/>
</dbReference>
<sequence>MNYIDAIKKRVSVRKYEQKSYPSLAVLREKTKNLIPVNKDIDYRIDIMDKNTMLDLFKGVVGNYGKIIAPNYLLISSEEKGEYQMNCGFVGEQLALKLAYEGIGTCWIGGKIDKKMVNKRLELNNKYTPQILIAVGYPKEKLKYKTARKRKSLNKLIINKETDKFDKIMDLVMLSPSAMNSQPWNFEILEDRIRVYENPGVMKKLLANHLNGFDIGIVLSHIYLTICEKFKTKPKIEKEELEDKNYKMSVII</sequence>
<organism evidence="7 8">
    <name type="scientific">Geotoga petraea</name>
    <dbReference type="NCBI Taxonomy" id="28234"/>
    <lineage>
        <taxon>Bacteria</taxon>
        <taxon>Thermotogati</taxon>
        <taxon>Thermotogota</taxon>
        <taxon>Thermotogae</taxon>
        <taxon>Petrotogales</taxon>
        <taxon>Petrotogaceae</taxon>
        <taxon>Geotoga</taxon>
    </lineage>
</organism>
<comment type="similarity">
    <text evidence="2">Belongs to the nitroreductase family.</text>
</comment>
<gene>
    <name evidence="7" type="ORF">E4650_05450</name>
</gene>
<comment type="caution">
    <text evidence="7">The sequence shown here is derived from an EMBL/GenBank/DDBJ whole genome shotgun (WGS) entry which is preliminary data.</text>
</comment>
<evidence type="ECO:0000259" key="6">
    <source>
        <dbReference type="Pfam" id="PF14512"/>
    </source>
</evidence>
<protein>
    <recommendedName>
        <fullName evidence="6">Putative nitroreductase TM1586 domain-containing protein</fullName>
    </recommendedName>
</protein>
<evidence type="ECO:0000256" key="4">
    <source>
        <dbReference type="ARBA" id="ARBA00022643"/>
    </source>
</evidence>
<dbReference type="OrthoDB" id="9814075at2"/>
<accession>A0A4Z0VUN2</accession>
<reference evidence="7 8" key="1">
    <citation type="submission" date="2019-04" db="EMBL/GenBank/DDBJ databases">
        <title>Draft genome sequence data and analysis of a Fermenting Bacterium, Geotoga petraea strain HO-Geo1, isolated from heavy-oil petroleum reservoir in Russia.</title>
        <authorList>
            <person name="Grouzdev D.S."/>
            <person name="Semenova E.M."/>
            <person name="Sokolova D.S."/>
            <person name="Tourova T.P."/>
            <person name="Poltaraus A.B."/>
            <person name="Nazina T.N."/>
        </authorList>
    </citation>
    <scope>NUCLEOTIDE SEQUENCE [LARGE SCALE GENOMIC DNA]</scope>
    <source>
        <strain evidence="7 8">HO-Geo1</strain>
    </source>
</reference>
<proteinExistence type="inferred from homology"/>
<keyword evidence="5" id="KW-0560">Oxidoreductase</keyword>
<dbReference type="AlphaFoldDB" id="A0A4Z0VUN2"/>
<dbReference type="SUPFAM" id="SSF55469">
    <property type="entry name" value="FMN-dependent nitroreductase-like"/>
    <property type="match status" value="2"/>
</dbReference>
<dbReference type="PANTHER" id="PTHR43673">
    <property type="entry name" value="NAD(P)H NITROREDUCTASE YDGI-RELATED"/>
    <property type="match status" value="1"/>
</dbReference>
<dbReference type="EMBL" id="SRME01000003">
    <property type="protein sequence ID" value="TGG87791.1"/>
    <property type="molecule type" value="Genomic_DNA"/>
</dbReference>
<comment type="cofactor">
    <cofactor evidence="1">
        <name>FMN</name>
        <dbReference type="ChEBI" id="CHEBI:58210"/>
    </cofactor>
</comment>
<name>A0A4Z0VUN2_9BACT</name>
<keyword evidence="3" id="KW-0285">Flavoprotein</keyword>
<evidence type="ECO:0000313" key="7">
    <source>
        <dbReference type="EMBL" id="TGG87791.1"/>
    </source>
</evidence>
<dbReference type="InterPro" id="IPR029478">
    <property type="entry name" value="TM1586_NiRdase"/>
</dbReference>
<dbReference type="PANTHER" id="PTHR43673:SF2">
    <property type="entry name" value="NITROREDUCTASE"/>
    <property type="match status" value="1"/>
</dbReference>